<dbReference type="GeneID" id="36568805"/>
<dbReference type="PANTHER" id="PTHR41677">
    <property type="entry name" value="YALI0B19030P"/>
    <property type="match status" value="1"/>
</dbReference>
<dbReference type="EMBL" id="KZ679011">
    <property type="protein sequence ID" value="PSS18874.1"/>
    <property type="molecule type" value="Genomic_DNA"/>
</dbReference>
<name>A0A2T3B2U2_AMORE</name>
<dbReference type="OrthoDB" id="10256055at2759"/>
<protein>
    <submittedName>
        <fullName evidence="1">Uncharacterized protein</fullName>
    </submittedName>
</protein>
<organism evidence="1 2">
    <name type="scientific">Amorphotheca resinae ATCC 22711</name>
    <dbReference type="NCBI Taxonomy" id="857342"/>
    <lineage>
        <taxon>Eukaryota</taxon>
        <taxon>Fungi</taxon>
        <taxon>Dikarya</taxon>
        <taxon>Ascomycota</taxon>
        <taxon>Pezizomycotina</taxon>
        <taxon>Leotiomycetes</taxon>
        <taxon>Helotiales</taxon>
        <taxon>Amorphothecaceae</taxon>
        <taxon>Amorphotheca</taxon>
    </lineage>
</organism>
<reference evidence="1 2" key="1">
    <citation type="journal article" date="2018" name="New Phytol.">
        <title>Comparative genomics and transcriptomics depict ericoid mycorrhizal fungi as versatile saprotrophs and plant mutualists.</title>
        <authorList>
            <person name="Martino E."/>
            <person name="Morin E."/>
            <person name="Grelet G.A."/>
            <person name="Kuo A."/>
            <person name="Kohler A."/>
            <person name="Daghino S."/>
            <person name="Barry K.W."/>
            <person name="Cichocki N."/>
            <person name="Clum A."/>
            <person name="Dockter R.B."/>
            <person name="Hainaut M."/>
            <person name="Kuo R.C."/>
            <person name="LaButti K."/>
            <person name="Lindahl B.D."/>
            <person name="Lindquist E.A."/>
            <person name="Lipzen A."/>
            <person name="Khouja H.R."/>
            <person name="Magnuson J."/>
            <person name="Murat C."/>
            <person name="Ohm R.A."/>
            <person name="Singer S.W."/>
            <person name="Spatafora J.W."/>
            <person name="Wang M."/>
            <person name="Veneault-Fourrey C."/>
            <person name="Henrissat B."/>
            <person name="Grigoriev I.V."/>
            <person name="Martin F.M."/>
            <person name="Perotto S."/>
        </authorList>
    </citation>
    <scope>NUCLEOTIDE SEQUENCE [LARGE SCALE GENOMIC DNA]</scope>
    <source>
        <strain evidence="1 2">ATCC 22711</strain>
    </source>
</reference>
<accession>A0A2T3B2U2</accession>
<proteinExistence type="predicted"/>
<dbReference type="PANTHER" id="PTHR41677:SF1">
    <property type="entry name" value="FE2OG DIOXYGENASE DOMAIN-CONTAINING PROTEIN"/>
    <property type="match status" value="1"/>
</dbReference>
<dbReference type="AlphaFoldDB" id="A0A2T3B2U2"/>
<dbReference type="InParanoid" id="A0A2T3B2U2"/>
<keyword evidence="2" id="KW-1185">Reference proteome</keyword>
<dbReference type="RefSeq" id="XP_024721226.1">
    <property type="nucleotide sequence ID" value="XM_024860724.1"/>
</dbReference>
<evidence type="ECO:0000313" key="1">
    <source>
        <dbReference type="EMBL" id="PSS18874.1"/>
    </source>
</evidence>
<dbReference type="Proteomes" id="UP000241818">
    <property type="component" value="Unassembled WGS sequence"/>
</dbReference>
<gene>
    <name evidence="1" type="ORF">M430DRAFT_101579</name>
</gene>
<dbReference type="STRING" id="857342.A0A2T3B2U2"/>
<evidence type="ECO:0000313" key="2">
    <source>
        <dbReference type="Proteomes" id="UP000241818"/>
    </source>
</evidence>
<sequence>MPPFDPVIHLAFEPPSARHSFTELGLPRPTNTPDMCFTEPFQLFSEEGVRMIRRDLLRKEVLDKHLSAWDRAPCYVGGQEEITTWITSMWKHPATVECISKAFGLPLKILGRRGEVGYVNIQLGPEGVDGVYKLKETPSKPLSESTAVISEFDKVLTDSWHRDSTQIVCVVMLSDTSSMVGGETAIRTGDGRVLKARGAKMGGAVVMQGCHTPHAALRATNAAERISMVTSYSFVDPDLDDSGTSLRSIDTKHHDLALIQDHFLLHKLSKLRERIDAAMDKVKERQSTGELAKREEVEPWVEDQITFLKHTSWELFERRPNYLYKDVPEDTLRNYLPNV</sequence>